<evidence type="ECO:0000256" key="1">
    <source>
        <dbReference type="SAM" id="SignalP"/>
    </source>
</evidence>
<keyword evidence="1" id="KW-0732">Signal</keyword>
<proteinExistence type="predicted"/>
<comment type="caution">
    <text evidence="3">The sequence shown here is derived from an EMBL/GenBank/DDBJ whole genome shotgun (WGS) entry which is preliminary data.</text>
</comment>
<dbReference type="InterPro" id="IPR025665">
    <property type="entry name" value="Beta-barrel_OMP_2"/>
</dbReference>
<name>A0ABT8WHF7_9FLAO</name>
<dbReference type="Pfam" id="PF13568">
    <property type="entry name" value="OMP_b-brl_2"/>
    <property type="match status" value="1"/>
</dbReference>
<feature type="signal peptide" evidence="1">
    <location>
        <begin position="1"/>
        <end position="20"/>
    </location>
</feature>
<accession>A0ABT8WHF7</accession>
<feature type="chain" id="PRO_5047296263" evidence="1">
    <location>
        <begin position="21"/>
        <end position="231"/>
    </location>
</feature>
<keyword evidence="4" id="KW-1185">Reference proteome</keyword>
<gene>
    <name evidence="3" type="ORF">Q4Q35_22020</name>
</gene>
<protein>
    <submittedName>
        <fullName evidence="3">Porin family protein</fullName>
    </submittedName>
</protein>
<evidence type="ECO:0000313" key="3">
    <source>
        <dbReference type="EMBL" id="MDO5972488.1"/>
    </source>
</evidence>
<reference evidence="3" key="1">
    <citation type="submission" date="2023-07" db="EMBL/GenBank/DDBJ databases">
        <title>Two novel species in the genus Flavivirga.</title>
        <authorList>
            <person name="Kwon K."/>
        </authorList>
    </citation>
    <scope>NUCLEOTIDE SEQUENCE</scope>
    <source>
        <strain evidence="3">KCTC 52353</strain>
    </source>
</reference>
<dbReference type="EMBL" id="JAUOEK010000184">
    <property type="protein sequence ID" value="MDO5972488.1"/>
    <property type="molecule type" value="Genomic_DNA"/>
</dbReference>
<evidence type="ECO:0000313" key="4">
    <source>
        <dbReference type="Proteomes" id="UP001176883"/>
    </source>
</evidence>
<feature type="domain" description="Outer membrane protein beta-barrel" evidence="2">
    <location>
        <begin position="19"/>
        <end position="206"/>
    </location>
</feature>
<dbReference type="RefSeq" id="WP_303280229.1">
    <property type="nucleotide sequence ID" value="NZ_JAUOEK010000184.1"/>
</dbReference>
<sequence>MKYHLFVSIFFLMSFVCCFAQEEHINEEVDSLYKEDQFYAGVTYNLLGKKPANVSQSGFSLGFHLGFIKDMPINKNRNIAIGLGLGYSANSFNQNLLINKDNGGVTYSVLESSSTYTKNKFSSHLIELPIEFRWRTSTATDYNFWRIYMGFKLGYVLTHTTKYKGDLGKIRYSDIEAFNDFQYGLTLSAGYNTWNVFLYYALNPIFSSDARLNGNKMDMNAVKIGLMFYIL</sequence>
<evidence type="ECO:0000259" key="2">
    <source>
        <dbReference type="Pfam" id="PF13568"/>
    </source>
</evidence>
<organism evidence="3 4">
    <name type="scientific">Flavivirga aquimarina</name>
    <dbReference type="NCBI Taxonomy" id="2027862"/>
    <lineage>
        <taxon>Bacteria</taxon>
        <taxon>Pseudomonadati</taxon>
        <taxon>Bacteroidota</taxon>
        <taxon>Flavobacteriia</taxon>
        <taxon>Flavobacteriales</taxon>
        <taxon>Flavobacteriaceae</taxon>
        <taxon>Flavivirga</taxon>
    </lineage>
</organism>
<dbReference type="Proteomes" id="UP001176883">
    <property type="component" value="Unassembled WGS sequence"/>
</dbReference>